<protein>
    <recommendedName>
        <fullName evidence="1">GYF domain-containing protein</fullName>
    </recommendedName>
</protein>
<evidence type="ECO:0000259" key="1">
    <source>
        <dbReference type="Pfam" id="PF14237"/>
    </source>
</evidence>
<reference evidence="2" key="1">
    <citation type="submission" date="2021-01" db="EMBL/GenBank/DDBJ databases">
        <authorList>
            <person name="Corre E."/>
            <person name="Pelletier E."/>
            <person name="Niang G."/>
            <person name="Scheremetjew M."/>
            <person name="Finn R."/>
            <person name="Kale V."/>
            <person name="Holt S."/>
            <person name="Cochrane G."/>
            <person name="Meng A."/>
            <person name="Brown T."/>
            <person name="Cohen L."/>
        </authorList>
    </citation>
    <scope>NUCLEOTIDE SEQUENCE</scope>
    <source>
        <strain evidence="2">PLY429</strain>
    </source>
</reference>
<dbReference type="PANTHER" id="PTHR37755">
    <property type="entry name" value="PROTEIN TIC 56, CHLOROPLASTIC"/>
    <property type="match status" value="1"/>
</dbReference>
<accession>A0A7S1X760</accession>
<dbReference type="GO" id="GO:0045037">
    <property type="term" value="P:protein import into chloroplast stroma"/>
    <property type="evidence" value="ECO:0007669"/>
    <property type="project" value="TreeGrafter"/>
</dbReference>
<dbReference type="InterPro" id="IPR025640">
    <property type="entry name" value="GYF_2"/>
</dbReference>
<name>A0A7S1X760_9CHLO</name>
<dbReference type="EMBL" id="HBGG01032345">
    <property type="protein sequence ID" value="CAD9214646.1"/>
    <property type="molecule type" value="Transcribed_RNA"/>
</dbReference>
<evidence type="ECO:0000313" key="2">
    <source>
        <dbReference type="EMBL" id="CAD9214646.1"/>
    </source>
</evidence>
<feature type="domain" description="GYF" evidence="1">
    <location>
        <begin position="60"/>
        <end position="110"/>
    </location>
</feature>
<dbReference type="PANTHER" id="PTHR37755:SF1">
    <property type="entry name" value="PROTEIN TIC 56, CHLOROPLASTIC"/>
    <property type="match status" value="1"/>
</dbReference>
<sequence length="158" mass="18251">MVDEKPVRLAQFATEGGPRITPRRTPGQPGYLRGGADGSITFEQRQQFDYIRTATKKNVWYYRDRLNTARGPCTLPVLREAWVQGIIDEHTLVWGQGLADWLPARNVRTLVPQIRTLEVQAATFIKKQFVLKPALEKIRKERAAFRTSHQTWQVDNMF</sequence>
<proteinExistence type="predicted"/>
<dbReference type="InterPro" id="IPR037471">
    <property type="entry name" value="TIC56"/>
</dbReference>
<dbReference type="GO" id="GO:0009706">
    <property type="term" value="C:chloroplast inner membrane"/>
    <property type="evidence" value="ECO:0007669"/>
    <property type="project" value="TreeGrafter"/>
</dbReference>
<gene>
    <name evidence="2" type="ORF">TCHU04912_LOCUS16886</name>
</gene>
<dbReference type="Pfam" id="PF14237">
    <property type="entry name" value="GYF_2"/>
    <property type="match status" value="1"/>
</dbReference>
<organism evidence="2">
    <name type="scientific">Tetraselmis chuii</name>
    <dbReference type="NCBI Taxonomy" id="63592"/>
    <lineage>
        <taxon>Eukaryota</taxon>
        <taxon>Viridiplantae</taxon>
        <taxon>Chlorophyta</taxon>
        <taxon>core chlorophytes</taxon>
        <taxon>Chlorodendrophyceae</taxon>
        <taxon>Chlorodendrales</taxon>
        <taxon>Chlorodendraceae</taxon>
        <taxon>Tetraselmis</taxon>
    </lineage>
</organism>
<dbReference type="AlphaFoldDB" id="A0A7S1X760"/>